<keyword evidence="1" id="KW-1133">Transmembrane helix</keyword>
<name>A0A2R4WZG8_9EURY</name>
<feature type="transmembrane region" description="Helical" evidence="1">
    <location>
        <begin position="223"/>
        <end position="243"/>
    </location>
</feature>
<gene>
    <name evidence="3" type="ORF">HARCEL1_04035</name>
</gene>
<dbReference type="AlphaFoldDB" id="A0A2R4WZG8"/>
<dbReference type="GeneID" id="36511648"/>
<dbReference type="EMBL" id="CP028858">
    <property type="protein sequence ID" value="AWB26938.1"/>
    <property type="molecule type" value="Genomic_DNA"/>
</dbReference>
<organism evidence="3 4">
    <name type="scientific">Halococcoides cellulosivorans</name>
    <dbReference type="NCBI Taxonomy" id="1679096"/>
    <lineage>
        <taxon>Archaea</taxon>
        <taxon>Methanobacteriati</taxon>
        <taxon>Methanobacteriota</taxon>
        <taxon>Stenosarchaea group</taxon>
        <taxon>Halobacteria</taxon>
        <taxon>Halobacteriales</taxon>
        <taxon>Haloarculaceae</taxon>
        <taxon>Halococcoides</taxon>
    </lineage>
</organism>
<keyword evidence="1" id="KW-0472">Membrane</keyword>
<accession>A0A2R4WZG8</accession>
<keyword evidence="4" id="KW-1185">Reference proteome</keyword>
<proteinExistence type="predicted"/>
<feature type="transmembrane region" description="Helical" evidence="1">
    <location>
        <begin position="83"/>
        <end position="108"/>
    </location>
</feature>
<sequence length="617" mass="64194">MTATQGDLASLSQFIFRAPRWHRSLTVAVVVAALVGVVAFDASFVLEDLWQGVFFVGIPTVVAGLLTAPIDRWFGGTLSIDRSALLAVVSEAIVVVMLLAVAAIGLVTDLGQSAVIDALMIALATLFLARLIVIYAVSRHPIVVAAIPASIQTVAAAALVFVYGGTYRALNVEAPLFEAFLYRPDHAHLPIAGQPDHFLLLGVLCGVYGVFGWLYLNVLDLPWRLSFGVSALDFVAGFLGHLADGRDDLEEFFAAVGDDALVPVTLAVFRRPDGTEKARFVLPIIHPGPMGSVGGGVWPIRADAHSEGLSFAPHATAGHDFNLVSKADVETILDCVEDLDARIETSSTASVGHRVGAGDATLTGHAIGDGALVVSTFAPSFADDVDYAVGLAAVAEARQNGLEDVALIDAHNSNDGLQGENLGHVVPGCDRAFDLIEGAESIGERLASADRGPLSLGTASSETPWGTIDGIGPLGIRVAVLDVDGQTTAYVLIDGNNMDPGLRDRIVAAIDGPDLVEVMTSDTHAVNTVEAENQVGDPIDPGALTALIDDLVSEALADCEPVEAGMASDRVRVGVFGNDRTEALATMGTAVVPFGIALASTFVALLAIVTAVLLVAI</sequence>
<protein>
    <submittedName>
        <fullName evidence="3">DUF2070 domain-containing protein</fullName>
    </submittedName>
</protein>
<feature type="transmembrane region" description="Helical" evidence="1">
    <location>
        <begin position="114"/>
        <end position="135"/>
    </location>
</feature>
<feature type="transmembrane region" description="Helical" evidence="1">
    <location>
        <begin position="25"/>
        <end position="46"/>
    </location>
</feature>
<keyword evidence="1" id="KW-0812">Transmembrane</keyword>
<feature type="transmembrane region" description="Helical" evidence="1">
    <location>
        <begin position="52"/>
        <end position="71"/>
    </location>
</feature>
<feature type="transmembrane region" description="Helical" evidence="1">
    <location>
        <begin position="198"/>
        <end position="216"/>
    </location>
</feature>
<evidence type="ECO:0000313" key="4">
    <source>
        <dbReference type="Proteomes" id="UP000244727"/>
    </source>
</evidence>
<feature type="transmembrane region" description="Helical" evidence="1">
    <location>
        <begin position="590"/>
        <end position="616"/>
    </location>
</feature>
<reference evidence="3 4" key="1">
    <citation type="submission" date="2018-04" db="EMBL/GenBank/DDBJ databases">
        <title>Halococcoides cellulosivorans gen. nov., sp. nov., an extremely halophilic cellulose-utilizing haloarchaeon from hypersaline lakes.</title>
        <authorList>
            <person name="Sorokin D.Y."/>
            <person name="Toshchakov S.V."/>
            <person name="Samarov N.I."/>
            <person name="Korzhenkov A."/>
            <person name="Kublanov I.V."/>
        </authorList>
    </citation>
    <scope>NUCLEOTIDE SEQUENCE [LARGE SCALE GENOMIC DNA]</scope>
    <source>
        <strain evidence="3 4">HArcel1</strain>
    </source>
</reference>
<evidence type="ECO:0000313" key="3">
    <source>
        <dbReference type="EMBL" id="AWB26938.1"/>
    </source>
</evidence>
<evidence type="ECO:0000259" key="2">
    <source>
        <dbReference type="Pfam" id="PF09843"/>
    </source>
</evidence>
<feature type="transmembrane region" description="Helical" evidence="1">
    <location>
        <begin position="142"/>
        <end position="163"/>
    </location>
</feature>
<dbReference type="KEGG" id="harc:HARCEL1_04035"/>
<evidence type="ECO:0000256" key="1">
    <source>
        <dbReference type="SAM" id="Phobius"/>
    </source>
</evidence>
<dbReference type="InterPro" id="IPR019204">
    <property type="entry name" value="DUF2070_membrane"/>
</dbReference>
<dbReference type="RefSeq" id="WP_108381307.1">
    <property type="nucleotide sequence ID" value="NZ_CP028858.1"/>
</dbReference>
<feature type="domain" description="DUF2070" evidence="2">
    <location>
        <begin position="9"/>
        <end position="609"/>
    </location>
</feature>
<dbReference type="Proteomes" id="UP000244727">
    <property type="component" value="Chromosome"/>
</dbReference>
<dbReference type="Pfam" id="PF09843">
    <property type="entry name" value="DUF2070"/>
    <property type="match status" value="1"/>
</dbReference>